<comment type="function">
    <text evidence="1">Catalyzes the synthesis of alpha-ribazole-5'-phosphate from nicotinate mononucleotide (NAMN) and 5,6-dimethylbenzimidazole (DMB).</text>
</comment>
<dbReference type="NCBIfam" id="NF000996">
    <property type="entry name" value="PRK00105.1"/>
    <property type="match status" value="1"/>
</dbReference>
<evidence type="ECO:0000313" key="11">
    <source>
        <dbReference type="EMBL" id="HIQ66921.1"/>
    </source>
</evidence>
<dbReference type="GO" id="GO:0008939">
    <property type="term" value="F:nicotinate-nucleotide-dimethylbenzimidazole phosphoribosyltransferase activity"/>
    <property type="evidence" value="ECO:0007669"/>
    <property type="project" value="UniProtKB-UniRule"/>
</dbReference>
<dbReference type="InterPro" id="IPR003200">
    <property type="entry name" value="Nict_dMeBzImd_PRibTrfase"/>
</dbReference>
<evidence type="ECO:0000256" key="2">
    <source>
        <dbReference type="ARBA" id="ARBA00005049"/>
    </source>
</evidence>
<evidence type="ECO:0000256" key="7">
    <source>
        <dbReference type="ARBA" id="ARBA00022676"/>
    </source>
</evidence>
<dbReference type="EC" id="2.4.2.21" evidence="4 10"/>
<dbReference type="Pfam" id="PF02277">
    <property type="entry name" value="DBI_PRT"/>
    <property type="match status" value="1"/>
</dbReference>
<accession>A0A9D1CKQ4</accession>
<sequence>MDWEKIKEELTGLDEQAMEAARERQLQLLKPAGSLGLLEDMSIQMAGITGKVKNRLHKKILFLFGADNGVYAEGIAASPQELTHTLMDFYARGIQCGINVICHANGVELRLVDMGIKGEFHSPNIDDHKLMWGTDNFAKGLAMPRDTVMEAMEVGFSYARCAKENGYDILGNGEVGMGNTTTAAACIMACLGLRDPEQAVGRGAGLTDEAFAHKKEVIAKALEKHNPNPSDPVDILSKVGGLDLAAMTGLYIGAAYYRLPIVVDGVISAAGALLASRFSPITSQYLFGSHVSKEPGYVLAAQALNLKPMLMLGMRLGEGSGCPVAMTVMDTAMSVMCDMNTFGEEKVDQEYRKDIKAD</sequence>
<evidence type="ECO:0000256" key="10">
    <source>
        <dbReference type="NCBIfam" id="TIGR03160"/>
    </source>
</evidence>
<dbReference type="InterPro" id="IPR023195">
    <property type="entry name" value="Nict_dMeBzImd_PRibTrfase_N"/>
</dbReference>
<dbReference type="NCBIfam" id="TIGR03160">
    <property type="entry name" value="cobT_DBIPRT"/>
    <property type="match status" value="1"/>
</dbReference>
<dbReference type="Gene3D" id="1.10.1610.10">
    <property type="match status" value="1"/>
</dbReference>
<proteinExistence type="inferred from homology"/>
<keyword evidence="7 11" id="KW-0328">Glycosyltransferase</keyword>
<evidence type="ECO:0000256" key="1">
    <source>
        <dbReference type="ARBA" id="ARBA00002197"/>
    </source>
</evidence>
<evidence type="ECO:0000313" key="12">
    <source>
        <dbReference type="Proteomes" id="UP000886796"/>
    </source>
</evidence>
<comment type="catalytic activity">
    <reaction evidence="9">
        <text>5,6-dimethylbenzimidazole + nicotinate beta-D-ribonucleotide = alpha-ribazole 5'-phosphate + nicotinate + H(+)</text>
        <dbReference type="Rhea" id="RHEA:11196"/>
        <dbReference type="ChEBI" id="CHEBI:15378"/>
        <dbReference type="ChEBI" id="CHEBI:15890"/>
        <dbReference type="ChEBI" id="CHEBI:32544"/>
        <dbReference type="ChEBI" id="CHEBI:57502"/>
        <dbReference type="ChEBI" id="CHEBI:57918"/>
        <dbReference type="EC" id="2.4.2.21"/>
    </reaction>
</comment>
<protein>
    <recommendedName>
        <fullName evidence="5 10">Nicotinate-nucleotide--dimethylbenzimidazole phosphoribosyltransferase</fullName>
        <ecNumber evidence="4 10">2.4.2.21</ecNumber>
    </recommendedName>
</protein>
<reference evidence="11" key="2">
    <citation type="journal article" date="2021" name="PeerJ">
        <title>Extensive microbial diversity within the chicken gut microbiome revealed by metagenomics and culture.</title>
        <authorList>
            <person name="Gilroy R."/>
            <person name="Ravi A."/>
            <person name="Getino M."/>
            <person name="Pursley I."/>
            <person name="Horton D.L."/>
            <person name="Alikhan N.F."/>
            <person name="Baker D."/>
            <person name="Gharbi K."/>
            <person name="Hall N."/>
            <person name="Watson M."/>
            <person name="Adriaenssens E.M."/>
            <person name="Foster-Nyarko E."/>
            <person name="Jarju S."/>
            <person name="Secka A."/>
            <person name="Antonio M."/>
            <person name="Oren A."/>
            <person name="Chaudhuri R.R."/>
            <person name="La Ragione R."/>
            <person name="Hildebrand F."/>
            <person name="Pallen M.J."/>
        </authorList>
    </citation>
    <scope>NUCLEOTIDE SEQUENCE</scope>
    <source>
        <strain evidence="11">13361</strain>
    </source>
</reference>
<reference evidence="11" key="1">
    <citation type="submission" date="2020-10" db="EMBL/GenBank/DDBJ databases">
        <authorList>
            <person name="Gilroy R."/>
        </authorList>
    </citation>
    <scope>NUCLEOTIDE SEQUENCE</scope>
    <source>
        <strain evidence="11">13361</strain>
    </source>
</reference>
<dbReference type="PANTHER" id="PTHR43463:SF1">
    <property type="entry name" value="NICOTINATE-NUCLEOTIDE--DIMETHYLBENZIMIDAZOLE PHOSPHORIBOSYLTRANSFERASE"/>
    <property type="match status" value="1"/>
</dbReference>
<dbReference type="CDD" id="cd02439">
    <property type="entry name" value="DMB-PRT_CobT"/>
    <property type="match status" value="1"/>
</dbReference>
<dbReference type="Gene3D" id="3.40.50.10210">
    <property type="match status" value="1"/>
</dbReference>
<dbReference type="InterPro" id="IPR017846">
    <property type="entry name" value="Nict_dMeBzImd_PRibTrfase_bact"/>
</dbReference>
<dbReference type="SUPFAM" id="SSF52733">
    <property type="entry name" value="Nicotinate mononucleotide:5,6-dimethylbenzimidazole phosphoribosyltransferase (CobT)"/>
    <property type="match status" value="1"/>
</dbReference>
<evidence type="ECO:0000256" key="9">
    <source>
        <dbReference type="ARBA" id="ARBA00047340"/>
    </source>
</evidence>
<comment type="caution">
    <text evidence="11">The sequence shown here is derived from an EMBL/GenBank/DDBJ whole genome shotgun (WGS) entry which is preliminary data.</text>
</comment>
<dbReference type="AlphaFoldDB" id="A0A9D1CKQ4"/>
<keyword evidence="6" id="KW-0169">Cobalamin biosynthesis</keyword>
<dbReference type="Proteomes" id="UP000886796">
    <property type="component" value="Unassembled WGS sequence"/>
</dbReference>
<evidence type="ECO:0000256" key="3">
    <source>
        <dbReference type="ARBA" id="ARBA00007110"/>
    </source>
</evidence>
<keyword evidence="8 11" id="KW-0808">Transferase</keyword>
<dbReference type="PANTHER" id="PTHR43463">
    <property type="entry name" value="NICOTINATE-NUCLEOTIDE--DIMETHYLBENZIMIDAZOLE PHOSPHORIBOSYLTRANSFERASE"/>
    <property type="match status" value="1"/>
</dbReference>
<evidence type="ECO:0000256" key="5">
    <source>
        <dbReference type="ARBA" id="ARBA00015486"/>
    </source>
</evidence>
<organism evidence="11 12">
    <name type="scientific">Candidatus Faecousia excrementigallinarum</name>
    <dbReference type="NCBI Taxonomy" id="2840806"/>
    <lineage>
        <taxon>Bacteria</taxon>
        <taxon>Bacillati</taxon>
        <taxon>Bacillota</taxon>
        <taxon>Clostridia</taxon>
        <taxon>Eubacteriales</taxon>
        <taxon>Oscillospiraceae</taxon>
        <taxon>Faecousia</taxon>
    </lineage>
</organism>
<comment type="pathway">
    <text evidence="2">Nucleoside biosynthesis; alpha-ribazole biosynthesis; alpha-ribazole from 5,6-dimethylbenzimidazole: step 1/2.</text>
</comment>
<name>A0A9D1CKQ4_9FIRM</name>
<evidence type="ECO:0000256" key="8">
    <source>
        <dbReference type="ARBA" id="ARBA00022679"/>
    </source>
</evidence>
<dbReference type="EMBL" id="DVFK01000006">
    <property type="protein sequence ID" value="HIQ66921.1"/>
    <property type="molecule type" value="Genomic_DNA"/>
</dbReference>
<comment type="similarity">
    <text evidence="3">Belongs to the CobT family.</text>
</comment>
<gene>
    <name evidence="11" type="primary">cobT</name>
    <name evidence="11" type="ORF">IAB74_00220</name>
</gene>
<dbReference type="GO" id="GO:0009236">
    <property type="term" value="P:cobalamin biosynthetic process"/>
    <property type="evidence" value="ECO:0007669"/>
    <property type="project" value="UniProtKB-UniRule"/>
</dbReference>
<evidence type="ECO:0000256" key="4">
    <source>
        <dbReference type="ARBA" id="ARBA00011991"/>
    </source>
</evidence>
<dbReference type="InterPro" id="IPR036087">
    <property type="entry name" value="Nict_dMeBzImd_PRibTrfase_sf"/>
</dbReference>
<evidence type="ECO:0000256" key="6">
    <source>
        <dbReference type="ARBA" id="ARBA00022573"/>
    </source>
</evidence>